<dbReference type="PANTHER" id="PTHR32309:SF31">
    <property type="entry name" value="CAPSULAR EXOPOLYSACCHARIDE FAMILY"/>
    <property type="match status" value="1"/>
</dbReference>
<keyword evidence="4" id="KW-1185">Reference proteome</keyword>
<name>A0A1I0XCD1_9PSEU</name>
<feature type="region of interest" description="Disordered" evidence="1">
    <location>
        <begin position="436"/>
        <end position="458"/>
    </location>
</feature>
<dbReference type="AlphaFoldDB" id="A0A1I0XCD1"/>
<keyword evidence="2" id="KW-1133">Transmembrane helix</keyword>
<feature type="region of interest" description="Disordered" evidence="1">
    <location>
        <begin position="203"/>
        <end position="222"/>
    </location>
</feature>
<dbReference type="OrthoDB" id="4328186at2"/>
<dbReference type="RefSeq" id="WP_091671111.1">
    <property type="nucleotide sequence ID" value="NZ_FOKG01000003.1"/>
</dbReference>
<evidence type="ECO:0000256" key="2">
    <source>
        <dbReference type="SAM" id="Phobius"/>
    </source>
</evidence>
<feature type="transmembrane region" description="Helical" evidence="2">
    <location>
        <begin position="230"/>
        <end position="252"/>
    </location>
</feature>
<organism evidence="3 4">
    <name type="scientific">Amycolatopsis marina</name>
    <dbReference type="NCBI Taxonomy" id="490629"/>
    <lineage>
        <taxon>Bacteria</taxon>
        <taxon>Bacillati</taxon>
        <taxon>Actinomycetota</taxon>
        <taxon>Actinomycetes</taxon>
        <taxon>Pseudonocardiales</taxon>
        <taxon>Pseudonocardiaceae</taxon>
        <taxon>Amycolatopsis</taxon>
    </lineage>
</organism>
<dbReference type="Proteomes" id="UP000243799">
    <property type="component" value="Unassembled WGS sequence"/>
</dbReference>
<dbReference type="EMBL" id="FOKG01000003">
    <property type="protein sequence ID" value="SFA98000.1"/>
    <property type="molecule type" value="Genomic_DNA"/>
</dbReference>
<gene>
    <name evidence="3" type="ORF">SAMN05216266_10355</name>
</gene>
<dbReference type="STRING" id="490629.SAMN05216266_10355"/>
<evidence type="ECO:0000313" key="4">
    <source>
        <dbReference type="Proteomes" id="UP000243799"/>
    </source>
</evidence>
<protein>
    <submittedName>
        <fullName evidence="3">Capsular polysaccharide biosynthesis protein</fullName>
    </submittedName>
</protein>
<dbReference type="InterPro" id="IPR050445">
    <property type="entry name" value="Bact_polysacc_biosynth/exp"/>
</dbReference>
<dbReference type="PANTHER" id="PTHR32309">
    <property type="entry name" value="TYROSINE-PROTEIN KINASE"/>
    <property type="match status" value="1"/>
</dbReference>
<sequence length="458" mass="47516">MDDDLVRLPVLGRILRRRWRLLTVLAVLGALVGAASSLVLSPGYVTSTSILLQGPREPDQILTETQIATSSVVLDRTAAALAWGVSGTDLARSVTAEAVDGNVIELGATAETPEKAQQLTDQAAAEYVTFSTQLAGNSGDAAAQLQTELRETLQQRVTATNERITELHNSIANQGTTVESVQISTELEALRSALRDAMTNLTEAGETSGQSKQVVMGPAPRPAAPASPTLLQLVAAGAALFVLLGIAGHFVAARADRRLRAESDIAAALGAPLLGDVDVPDIGETPAFRGPLGRLRELVLGRRPWNAEVRAGLDEHAQGVRDQRVLTRLRAATSTPSQVLLLVPDDDLPAHRVADRLAAAAATDPKARITLRVTAVAVHRPTVDDAGHLSGAVVVLTSGSRTAWELVGIAEACADSGHAVLGAVLAYRAEPVARERGSAPAKAGAAAASSDSAMAGSA</sequence>
<evidence type="ECO:0000256" key="1">
    <source>
        <dbReference type="SAM" id="MobiDB-lite"/>
    </source>
</evidence>
<keyword evidence="2" id="KW-0472">Membrane</keyword>
<feature type="transmembrane region" description="Helical" evidence="2">
    <location>
        <begin position="21"/>
        <end position="45"/>
    </location>
</feature>
<accession>A0A1I0XCD1</accession>
<feature type="compositionally biased region" description="Low complexity" evidence="1">
    <location>
        <begin position="438"/>
        <end position="458"/>
    </location>
</feature>
<keyword evidence="2" id="KW-0812">Transmembrane</keyword>
<evidence type="ECO:0000313" key="3">
    <source>
        <dbReference type="EMBL" id="SFA98000.1"/>
    </source>
</evidence>
<feature type="compositionally biased region" description="Polar residues" evidence="1">
    <location>
        <begin position="203"/>
        <end position="213"/>
    </location>
</feature>
<reference evidence="4" key="1">
    <citation type="submission" date="2016-10" db="EMBL/GenBank/DDBJ databases">
        <authorList>
            <person name="Varghese N."/>
            <person name="Submissions S."/>
        </authorList>
    </citation>
    <scope>NUCLEOTIDE SEQUENCE [LARGE SCALE GENOMIC DNA]</scope>
    <source>
        <strain evidence="4">CGMCC 4.3568</strain>
    </source>
</reference>
<proteinExistence type="predicted"/>